<dbReference type="RefSeq" id="XP_013900402.1">
    <property type="nucleotide sequence ID" value="XM_014044948.1"/>
</dbReference>
<gene>
    <name evidence="2" type="ORF">MNEG_6576</name>
</gene>
<name>A0A0D2JQL5_9CHLO</name>
<dbReference type="GeneID" id="25739452"/>
<dbReference type="AlphaFoldDB" id="A0A0D2JQL5"/>
<proteinExistence type="predicted"/>
<dbReference type="EMBL" id="KK101299">
    <property type="protein sequence ID" value="KIZ01383.1"/>
    <property type="molecule type" value="Genomic_DNA"/>
</dbReference>
<protein>
    <submittedName>
        <fullName evidence="2">Uncharacterized protein</fullName>
    </submittedName>
</protein>
<evidence type="ECO:0000313" key="3">
    <source>
        <dbReference type="Proteomes" id="UP000054498"/>
    </source>
</evidence>
<sequence>MDRLLAEIATALVAPQANTAALERLDKQFNKKMSNSRDPIREGLDIISPAVFVQGTVVRFLHFIAARGSPTYDALRTPACAAAAAAAAARADTSLRAGGAYAADGGGYPGVTGRKRVLQLNRVVREIFQDDTPHAVLPAVAAVLRTPGAVEALLRAGLLPPPSEQEERGGGLRPEPGSLEGDHLWPFLSVAHVVTNVAEEIDIGALQPDADSRAALAAWAEAQPRVAPLFVDVLRTRLAEGGVRAEAAVHLAALLLGFGGEQDPEAPVVVAGGSCGGGARVAGGSAG</sequence>
<reference evidence="2 3" key="1">
    <citation type="journal article" date="2013" name="BMC Genomics">
        <title>Reconstruction of the lipid metabolism for the microalga Monoraphidium neglectum from its genome sequence reveals characteristics suitable for biofuel production.</title>
        <authorList>
            <person name="Bogen C."/>
            <person name="Al-Dilaimi A."/>
            <person name="Albersmeier A."/>
            <person name="Wichmann J."/>
            <person name="Grundmann M."/>
            <person name="Rupp O."/>
            <person name="Lauersen K.J."/>
            <person name="Blifernez-Klassen O."/>
            <person name="Kalinowski J."/>
            <person name="Goesmann A."/>
            <person name="Mussgnug J.H."/>
            <person name="Kruse O."/>
        </authorList>
    </citation>
    <scope>NUCLEOTIDE SEQUENCE [LARGE SCALE GENOMIC DNA]</scope>
    <source>
        <strain evidence="2 3">SAG 48.87</strain>
    </source>
</reference>
<dbReference type="KEGG" id="mng:MNEG_6576"/>
<dbReference type="Proteomes" id="UP000054498">
    <property type="component" value="Unassembled WGS sequence"/>
</dbReference>
<accession>A0A0D2JQL5</accession>
<keyword evidence="3" id="KW-1185">Reference proteome</keyword>
<feature type="region of interest" description="Disordered" evidence="1">
    <location>
        <begin position="158"/>
        <end position="177"/>
    </location>
</feature>
<evidence type="ECO:0000313" key="2">
    <source>
        <dbReference type="EMBL" id="KIZ01383.1"/>
    </source>
</evidence>
<organism evidence="2 3">
    <name type="scientific">Monoraphidium neglectum</name>
    <dbReference type="NCBI Taxonomy" id="145388"/>
    <lineage>
        <taxon>Eukaryota</taxon>
        <taxon>Viridiplantae</taxon>
        <taxon>Chlorophyta</taxon>
        <taxon>core chlorophytes</taxon>
        <taxon>Chlorophyceae</taxon>
        <taxon>CS clade</taxon>
        <taxon>Sphaeropleales</taxon>
        <taxon>Selenastraceae</taxon>
        <taxon>Monoraphidium</taxon>
    </lineage>
</organism>
<evidence type="ECO:0000256" key="1">
    <source>
        <dbReference type="SAM" id="MobiDB-lite"/>
    </source>
</evidence>
<dbReference type="STRING" id="145388.A0A0D2JQL5"/>